<evidence type="ECO:0000256" key="3">
    <source>
        <dbReference type="ARBA" id="ARBA00022679"/>
    </source>
</evidence>
<dbReference type="InterPro" id="IPR013968">
    <property type="entry name" value="PKS_KR"/>
</dbReference>
<dbReference type="Pfam" id="PF08659">
    <property type="entry name" value="KR"/>
    <property type="match status" value="1"/>
</dbReference>
<dbReference type="InterPro" id="IPR029058">
    <property type="entry name" value="AB_hydrolase_fold"/>
</dbReference>
<gene>
    <name evidence="9" type="ORF">C8N35_105207</name>
</gene>
<keyword evidence="2" id="KW-0597">Phosphoprotein</keyword>
<evidence type="ECO:0000259" key="8">
    <source>
        <dbReference type="PROSITE" id="PS52004"/>
    </source>
</evidence>
<dbReference type="EMBL" id="QAYG01000005">
    <property type="protein sequence ID" value="PTW60203.1"/>
    <property type="molecule type" value="Genomic_DNA"/>
</dbReference>
<dbReference type="PROSITE" id="PS52004">
    <property type="entry name" value="KS3_2"/>
    <property type="match status" value="1"/>
</dbReference>
<keyword evidence="5" id="KW-0443">Lipid metabolism</keyword>
<evidence type="ECO:0000256" key="2">
    <source>
        <dbReference type="ARBA" id="ARBA00022553"/>
    </source>
</evidence>
<evidence type="ECO:0000256" key="6">
    <source>
        <dbReference type="ARBA" id="ARBA00023268"/>
    </source>
</evidence>
<keyword evidence="10" id="KW-1185">Reference proteome</keyword>
<dbReference type="Pfam" id="PF00975">
    <property type="entry name" value="Thioesterase"/>
    <property type="match status" value="1"/>
</dbReference>
<keyword evidence="1" id="KW-0596">Phosphopantetheine</keyword>
<keyword evidence="6" id="KW-0511">Multifunctional enzyme</keyword>
<dbReference type="InterPro" id="IPR020841">
    <property type="entry name" value="PKS_Beta-ketoAc_synthase_dom"/>
</dbReference>
<dbReference type="InterPro" id="IPR014031">
    <property type="entry name" value="Ketoacyl_synth_C"/>
</dbReference>
<dbReference type="Gene3D" id="3.40.47.10">
    <property type="match status" value="1"/>
</dbReference>
<dbReference type="InterPro" id="IPR036291">
    <property type="entry name" value="NAD(P)-bd_dom_sf"/>
</dbReference>
<dbReference type="InterPro" id="IPR016039">
    <property type="entry name" value="Thiolase-like"/>
</dbReference>
<dbReference type="Pfam" id="PF02801">
    <property type="entry name" value="Ketoacyl-synt_C"/>
    <property type="match status" value="1"/>
</dbReference>
<keyword evidence="3 9" id="KW-0808">Transferase</keyword>
<dbReference type="SMART" id="SM00825">
    <property type="entry name" value="PKS_KS"/>
    <property type="match status" value="1"/>
</dbReference>
<dbReference type="PANTHER" id="PTHR43775:SF51">
    <property type="entry name" value="INACTIVE PHENOLPHTHIOCEROL SYNTHESIS POLYKETIDE SYNTHASE TYPE I PKS1-RELATED"/>
    <property type="match status" value="1"/>
</dbReference>
<dbReference type="SUPFAM" id="SSF53474">
    <property type="entry name" value="alpha/beta-Hydrolases"/>
    <property type="match status" value="1"/>
</dbReference>
<evidence type="ECO:0000256" key="4">
    <source>
        <dbReference type="ARBA" id="ARBA00022832"/>
    </source>
</evidence>
<accession>A0A2T5V8X5</accession>
<dbReference type="InterPro" id="IPR050091">
    <property type="entry name" value="PKS_NRPS_Biosynth_Enz"/>
</dbReference>
<evidence type="ECO:0000256" key="1">
    <source>
        <dbReference type="ARBA" id="ARBA00022450"/>
    </source>
</evidence>
<dbReference type="SMART" id="SM00823">
    <property type="entry name" value="PKS_PP"/>
    <property type="match status" value="1"/>
</dbReference>
<dbReference type="GO" id="GO:0031177">
    <property type="term" value="F:phosphopantetheine binding"/>
    <property type="evidence" value="ECO:0007669"/>
    <property type="project" value="InterPro"/>
</dbReference>
<feature type="domain" description="Carrier" evidence="7">
    <location>
        <begin position="1415"/>
        <end position="1489"/>
    </location>
</feature>
<dbReference type="Gene3D" id="3.40.366.10">
    <property type="entry name" value="Malonyl-Coenzyme A Acyl Carrier Protein, domain 2"/>
    <property type="match status" value="1"/>
</dbReference>
<dbReference type="InterPro" id="IPR014030">
    <property type="entry name" value="Ketoacyl_synth_N"/>
</dbReference>
<dbReference type="PANTHER" id="PTHR43775">
    <property type="entry name" value="FATTY ACID SYNTHASE"/>
    <property type="match status" value="1"/>
</dbReference>
<proteinExistence type="predicted"/>
<dbReference type="SUPFAM" id="SSF51735">
    <property type="entry name" value="NAD(P)-binding Rossmann-fold domains"/>
    <property type="match status" value="2"/>
</dbReference>
<dbReference type="CDD" id="cd00833">
    <property type="entry name" value="PKS"/>
    <property type="match status" value="1"/>
</dbReference>
<dbReference type="InterPro" id="IPR057326">
    <property type="entry name" value="KR_dom"/>
</dbReference>
<dbReference type="SUPFAM" id="SSF47336">
    <property type="entry name" value="ACP-like"/>
    <property type="match status" value="1"/>
</dbReference>
<dbReference type="InterPro" id="IPR016035">
    <property type="entry name" value="Acyl_Trfase/lysoPLipase"/>
</dbReference>
<dbReference type="SUPFAM" id="SSF55048">
    <property type="entry name" value="Probable ACP-binding domain of malonyl-CoA ACP transacylase"/>
    <property type="match status" value="1"/>
</dbReference>
<dbReference type="PROSITE" id="PS50075">
    <property type="entry name" value="CARRIER"/>
    <property type="match status" value="1"/>
</dbReference>
<dbReference type="GO" id="GO:0006633">
    <property type="term" value="P:fatty acid biosynthetic process"/>
    <property type="evidence" value="ECO:0007669"/>
    <property type="project" value="InterPro"/>
</dbReference>
<dbReference type="Gene3D" id="3.40.50.720">
    <property type="entry name" value="NAD(P)-binding Rossmann-like Domain"/>
    <property type="match status" value="1"/>
</dbReference>
<dbReference type="Pfam" id="PF00109">
    <property type="entry name" value="ketoacyl-synt"/>
    <property type="match status" value="1"/>
</dbReference>
<dbReference type="InterPro" id="IPR020806">
    <property type="entry name" value="PKS_PP-bd"/>
</dbReference>
<dbReference type="SUPFAM" id="SSF52151">
    <property type="entry name" value="FabD/lysophospholipase-like"/>
    <property type="match status" value="1"/>
</dbReference>
<dbReference type="InterPro" id="IPR001031">
    <property type="entry name" value="Thioesterase"/>
</dbReference>
<dbReference type="Pfam" id="PF00550">
    <property type="entry name" value="PP-binding"/>
    <property type="match status" value="1"/>
</dbReference>
<feature type="domain" description="Ketosynthase family 3 (KS3)" evidence="8">
    <location>
        <begin position="8"/>
        <end position="439"/>
    </location>
</feature>
<dbReference type="SMART" id="SM00827">
    <property type="entry name" value="PKS_AT"/>
    <property type="match status" value="1"/>
</dbReference>
<dbReference type="InterPro" id="IPR018201">
    <property type="entry name" value="Ketoacyl_synth_AS"/>
</dbReference>
<dbReference type="InterPro" id="IPR036736">
    <property type="entry name" value="ACP-like_sf"/>
</dbReference>
<dbReference type="InterPro" id="IPR014043">
    <property type="entry name" value="Acyl_transferase_dom"/>
</dbReference>
<dbReference type="Gene3D" id="3.30.70.3290">
    <property type="match status" value="1"/>
</dbReference>
<dbReference type="InterPro" id="IPR032821">
    <property type="entry name" value="PKS_assoc"/>
</dbReference>
<dbReference type="Proteomes" id="UP000244081">
    <property type="component" value="Unassembled WGS sequence"/>
</dbReference>
<dbReference type="InterPro" id="IPR009081">
    <property type="entry name" value="PP-bd_ACP"/>
</dbReference>
<dbReference type="InterPro" id="IPR001227">
    <property type="entry name" value="Ac_transferase_dom_sf"/>
</dbReference>
<dbReference type="FunFam" id="3.40.47.10:FF:000042">
    <property type="entry name" value="Polyketide synthase Pks13"/>
    <property type="match status" value="1"/>
</dbReference>
<dbReference type="InterPro" id="IPR016036">
    <property type="entry name" value="Malonyl_transacylase_ACP-bd"/>
</dbReference>
<evidence type="ECO:0000256" key="5">
    <source>
        <dbReference type="ARBA" id="ARBA00023098"/>
    </source>
</evidence>
<dbReference type="Pfam" id="PF00698">
    <property type="entry name" value="Acyl_transf_1"/>
    <property type="match status" value="1"/>
</dbReference>
<comment type="caution">
    <text evidence="9">The sequence shown here is derived from an EMBL/GenBank/DDBJ whole genome shotgun (WGS) entry which is preliminary data.</text>
</comment>
<dbReference type="Gene3D" id="1.10.1200.10">
    <property type="entry name" value="ACP-like"/>
    <property type="match status" value="1"/>
</dbReference>
<keyword evidence="4" id="KW-0276">Fatty acid metabolism</keyword>
<dbReference type="SMART" id="SM00822">
    <property type="entry name" value="PKS_KR"/>
    <property type="match status" value="1"/>
</dbReference>
<organism evidence="9 10">
    <name type="scientific">Breoghania corrubedonensis</name>
    <dbReference type="NCBI Taxonomy" id="665038"/>
    <lineage>
        <taxon>Bacteria</taxon>
        <taxon>Pseudomonadati</taxon>
        <taxon>Pseudomonadota</taxon>
        <taxon>Alphaproteobacteria</taxon>
        <taxon>Hyphomicrobiales</taxon>
        <taxon>Stappiaceae</taxon>
        <taxon>Breoghania</taxon>
    </lineage>
</organism>
<protein>
    <submittedName>
        <fullName evidence="9">Acyl transferase domain-containing protein</fullName>
    </submittedName>
</protein>
<dbReference type="GO" id="GO:0004312">
    <property type="term" value="F:fatty acid synthase activity"/>
    <property type="evidence" value="ECO:0007669"/>
    <property type="project" value="TreeGrafter"/>
</dbReference>
<dbReference type="OrthoDB" id="9778690at2"/>
<dbReference type="Pfam" id="PF16197">
    <property type="entry name" value="KAsynt_C_assoc"/>
    <property type="match status" value="1"/>
</dbReference>
<sequence>MTTPEANGLEIAIVGMSCRFPDADTPESFWQNIVEGRESIRRLSDVDLAFAGVDRSLWDGEDYVRYGSRLDKVAYFDAEFFAIPPREAAAIDPQQRLFLESAWHALEASGYAARCKDVAVGVYGGVGPNTYMAVNVGPGRDFEKDGLLDSMEGFQLMLGNDKDYLATRVAYKLGLNGPALDIQTACSTSLVAIHLACRGLQTGECDLALAGGANIVFPDGAGYTRQDGMIMSDDGHCRPFDAKASGTVFGSGVGVLALRRLEDALADNDTIHAVIKGSAINNDGADKASFSAPSIKGQAGVVADALAAAEVDPNSITYLETHGTATRLGDPIEIEALSSVFGARDEEAGPIAIGSVKANIGHLIAAAGVAGVIKTVEAIKAKTLPPNINFDAPNSEIEFDRLPFAPITEARPWLDDGPRRAGVSSFGVGGTNAHLILEEAPIVEEPRATEDEPAGAQDWSHVLALSARSPAALKQLANETADLVERTGNANLGAICFTAGTARRPFEFRLAASGRDAAEIIAALKGAEIEKASSAPLLAAMFTGQGGQHEGMGRGLYETEPVFRAAMERCSAILEPDLEHRLTDVLYHDEALRTLVHDTTYTQPALFAVEYALYELWQSRGVSSEIVLGHSVGEYVAATVAGVFSLEDGLRLIARRGRLMGALPRNGAMASITAGPDRVREILTESGCELSVAAQNGPLNTVVSGLESEIEKLERYGSGREIPVTRLKVSHAFHSMLMDPVLAEFEDFAQGVAFHPPRLTMISNVTGEIAGDAVASPKYWTDHIRNAVLFRQCLESARRCGATVFLEMGAHPVLSGLAQTAIEQDEEKVSFVGTLKRGIDDRAAFAAASGRLFCAGVSPEWRTYEPARSHRVVAFPRTPYQRKRHWIEAGGRERPQWHNRRRWVPLADRAEDPGRRLGRWLVVGDPAGLGGSLAQAITDAEEGSGASAVLDPAFCFHDKVAIAEAVETFRRDGSDPIAGVIFAPGQGAEIGTEVEAVASTGARKLMNLAHLQQVLCENENLADTRIWIVGRGGHASGGERQSAKAAAQVRGMELQSAMLHGMGLVLQNEYPQTWGGSIDLAREPEPGEAAAVLDILRSASAEAAYAVRAGEISVLRVAPVPESEIAPAASISPDRVYLVTGASGALARQVADWLVASGARHLFLISRSAEKLRQTKWCASLASAGISIEAASANVADEAVMRDVFAKITAHGVPLGGIVHTAGIVEDQLVSGMRNDSALRRTLVAKLEGTLVLDRLSRQHSPDFFICFSSVSALLGMKGQAAYVAANSAMNRIVEGRNRAGLPGLSIEWGPWVQAGMAASLDEKFRKRLGDFGILGIENAEGIRKLAELSGTNGVISSAPIIWGDYAKKQYGEVPKVLSELSASRPDRAAPNGDEGVEDTMLAQLSRLAADERTQAIGNLLRDQIAKVLGADPQADLAHDVPLNRMGFDSLATIEFRNALSRSGLKISLQKLVMGASVNDLIADIEAQAETEAGPASPAIMRGDESDDTYDKSCVIIPKPRPDAKVRLIGFPYAGGGPLVFQSWVDRLPDHIELGILQLPGRSARLKEDFYTRMEDFVEGLMPDIVPFLDKPFAFFGHCVGGVQSFEIAQRVRRDLGLQPVHMFVAGGRSPQIYNDDQFAIDVQQFNHETGKAEHELEEEDFVEMLREVNFANNKALFEDKEMREMMLPIIQADYEINNYYRYGSHPPLDTPITVIGGRIDPYVTGEHLYGWQDHTTADFKSYFCSGDHYFMEHQADLLVRIACEALPASKDYSGAAQSEKINAA</sequence>
<evidence type="ECO:0000313" key="10">
    <source>
        <dbReference type="Proteomes" id="UP000244081"/>
    </source>
</evidence>
<dbReference type="FunFam" id="3.40.366.10:FF:000002">
    <property type="entry name" value="Probable polyketide synthase 2"/>
    <property type="match status" value="1"/>
</dbReference>
<dbReference type="SUPFAM" id="SSF53901">
    <property type="entry name" value="Thiolase-like"/>
    <property type="match status" value="1"/>
</dbReference>
<reference evidence="9 10" key="1">
    <citation type="submission" date="2018-04" db="EMBL/GenBank/DDBJ databases">
        <title>Genomic Encyclopedia of Archaeal and Bacterial Type Strains, Phase II (KMG-II): from individual species to whole genera.</title>
        <authorList>
            <person name="Goeker M."/>
        </authorList>
    </citation>
    <scope>NUCLEOTIDE SEQUENCE [LARGE SCALE GENOMIC DNA]</scope>
    <source>
        <strain evidence="9 10">DSM 23382</strain>
    </source>
</reference>
<dbReference type="GO" id="GO:0004315">
    <property type="term" value="F:3-oxoacyl-[acyl-carrier-protein] synthase activity"/>
    <property type="evidence" value="ECO:0007669"/>
    <property type="project" value="InterPro"/>
</dbReference>
<dbReference type="Gene3D" id="3.40.50.1820">
    <property type="entry name" value="alpha/beta hydrolase"/>
    <property type="match status" value="1"/>
</dbReference>
<evidence type="ECO:0000259" key="7">
    <source>
        <dbReference type="PROSITE" id="PS50075"/>
    </source>
</evidence>
<dbReference type="PROSITE" id="PS00606">
    <property type="entry name" value="KS3_1"/>
    <property type="match status" value="1"/>
</dbReference>
<evidence type="ECO:0000313" key="9">
    <source>
        <dbReference type="EMBL" id="PTW60203.1"/>
    </source>
</evidence>
<name>A0A2T5V8X5_9HYPH</name>